<dbReference type="InterPro" id="IPR018247">
    <property type="entry name" value="EF_Hand_1_Ca_BS"/>
</dbReference>
<dbReference type="SUPFAM" id="SSF56112">
    <property type="entry name" value="Protein kinase-like (PK-like)"/>
    <property type="match status" value="1"/>
</dbReference>
<dbReference type="OrthoDB" id="26525at2759"/>
<evidence type="ECO:0000313" key="8">
    <source>
        <dbReference type="Proteomes" id="UP000037460"/>
    </source>
</evidence>
<evidence type="ECO:0000256" key="3">
    <source>
        <dbReference type="SAM" id="MobiDB-lite"/>
    </source>
</evidence>
<feature type="region of interest" description="Disordered" evidence="3">
    <location>
        <begin position="158"/>
        <end position="183"/>
    </location>
</feature>
<keyword evidence="4" id="KW-1133">Transmembrane helix</keyword>
<evidence type="ECO:0000256" key="2">
    <source>
        <dbReference type="ARBA" id="ARBA00022837"/>
    </source>
</evidence>
<dbReference type="Pfam" id="PF00069">
    <property type="entry name" value="Pkinase"/>
    <property type="match status" value="1"/>
</dbReference>
<dbReference type="Gene3D" id="1.10.510.10">
    <property type="entry name" value="Transferase(Phosphotransferase) domain 1"/>
    <property type="match status" value="1"/>
</dbReference>
<dbReference type="InterPro" id="IPR011009">
    <property type="entry name" value="Kinase-like_dom_sf"/>
</dbReference>
<evidence type="ECO:0000259" key="6">
    <source>
        <dbReference type="PROSITE" id="PS50222"/>
    </source>
</evidence>
<organism evidence="7 8">
    <name type="scientific">Chrysochromulina tobinii</name>
    <dbReference type="NCBI Taxonomy" id="1460289"/>
    <lineage>
        <taxon>Eukaryota</taxon>
        <taxon>Haptista</taxon>
        <taxon>Haptophyta</taxon>
        <taxon>Prymnesiophyceae</taxon>
        <taxon>Prymnesiales</taxon>
        <taxon>Chrysochromulinaceae</taxon>
        <taxon>Chrysochromulina</taxon>
    </lineage>
</organism>
<dbReference type="GO" id="GO:0004672">
    <property type="term" value="F:protein kinase activity"/>
    <property type="evidence" value="ECO:0007669"/>
    <property type="project" value="InterPro"/>
</dbReference>
<feature type="domain" description="EF-hand" evidence="6">
    <location>
        <begin position="218"/>
        <end position="253"/>
    </location>
</feature>
<reference evidence="8" key="1">
    <citation type="journal article" date="2015" name="PLoS Genet.">
        <title>Genome Sequence and Transcriptome Analyses of Chrysochromulina tobin: Metabolic Tools for Enhanced Algal Fitness in the Prominent Order Prymnesiales (Haptophyceae).</title>
        <authorList>
            <person name="Hovde B.T."/>
            <person name="Deodato C.R."/>
            <person name="Hunsperger H.M."/>
            <person name="Ryken S.A."/>
            <person name="Yost W."/>
            <person name="Jha R.K."/>
            <person name="Patterson J."/>
            <person name="Monnat R.J. Jr."/>
            <person name="Barlow S.B."/>
            <person name="Starkenburg S.R."/>
            <person name="Cattolico R.A."/>
        </authorList>
    </citation>
    <scope>NUCLEOTIDE SEQUENCE</scope>
    <source>
        <strain evidence="8">CCMP291</strain>
    </source>
</reference>
<proteinExistence type="predicted"/>
<protein>
    <submittedName>
        <fullName evidence="7">Putative calcium-binding protein cml27-like protein</fullName>
    </submittedName>
</protein>
<evidence type="ECO:0000259" key="5">
    <source>
        <dbReference type="PROSITE" id="PS50011"/>
    </source>
</evidence>
<dbReference type="AlphaFoldDB" id="A0A0M0JG00"/>
<dbReference type="Pfam" id="PF13499">
    <property type="entry name" value="EF-hand_7"/>
    <property type="match status" value="2"/>
</dbReference>
<dbReference type="InterPro" id="IPR011992">
    <property type="entry name" value="EF-hand-dom_pair"/>
</dbReference>
<feature type="transmembrane region" description="Helical" evidence="4">
    <location>
        <begin position="15"/>
        <end position="34"/>
    </location>
</feature>
<dbReference type="InterPro" id="IPR002048">
    <property type="entry name" value="EF_hand_dom"/>
</dbReference>
<sequence length="375" mass="40385">MAPEIVEKKHWDHAVDLWAVGVLLFVLLGGYMPFDPSNSCHDKKVRDRILRAKPAYTKDSGGYPEQWERVSAAARGVIDKLLEYDPRARLTATGLHREAWVAGGASSEPLPESTRKKLLEFNESRRVWRLAADTIALVTRAPHTAAVAAAASGLSVSSRSSATAPASSPGTRAPPTGSPGRLPALAASAASAASRVIRWFSPAAAPQTAQAFSDLPAQAKKELRAAFDRFDADGDGQISLGELHKTMRTLGTSDADAGEMLKSLDEDRDGSLSFDEFARKVAPLYQESSTALRRAFDFFDSDGSGTIEKRELEVVLTRLGVASKGGRMQKEVLDKVFTVADTNQDGKVSFDEFLALFAHEAVVEQSSRQVSAVVA</sequence>
<evidence type="ECO:0000256" key="1">
    <source>
        <dbReference type="ARBA" id="ARBA00022737"/>
    </source>
</evidence>
<keyword evidence="2" id="KW-0106">Calcium</keyword>
<keyword evidence="8" id="KW-1185">Reference proteome</keyword>
<feature type="domain" description="Protein kinase" evidence="5">
    <location>
        <begin position="1"/>
        <end position="101"/>
    </location>
</feature>
<dbReference type="GO" id="GO:0043226">
    <property type="term" value="C:organelle"/>
    <property type="evidence" value="ECO:0007669"/>
    <property type="project" value="UniProtKB-ARBA"/>
</dbReference>
<dbReference type="PROSITE" id="PS50011">
    <property type="entry name" value="PROTEIN_KINASE_DOM"/>
    <property type="match status" value="1"/>
</dbReference>
<evidence type="ECO:0000313" key="7">
    <source>
        <dbReference type="EMBL" id="KOO25511.1"/>
    </source>
</evidence>
<dbReference type="Gene3D" id="1.10.238.10">
    <property type="entry name" value="EF-hand"/>
    <property type="match status" value="2"/>
</dbReference>
<feature type="domain" description="EF-hand" evidence="6">
    <location>
        <begin position="287"/>
        <end position="322"/>
    </location>
</feature>
<dbReference type="GO" id="GO:0005524">
    <property type="term" value="F:ATP binding"/>
    <property type="evidence" value="ECO:0007669"/>
    <property type="project" value="InterPro"/>
</dbReference>
<dbReference type="SMART" id="SM00054">
    <property type="entry name" value="EFh"/>
    <property type="match status" value="4"/>
</dbReference>
<dbReference type="PROSITE" id="PS00018">
    <property type="entry name" value="EF_HAND_1"/>
    <property type="match status" value="3"/>
</dbReference>
<evidence type="ECO:0000256" key="4">
    <source>
        <dbReference type="SAM" id="Phobius"/>
    </source>
</evidence>
<dbReference type="InterPro" id="IPR000719">
    <property type="entry name" value="Prot_kinase_dom"/>
</dbReference>
<keyword evidence="4" id="KW-0812">Transmembrane</keyword>
<gene>
    <name evidence="7" type="ORF">Ctob_007297</name>
</gene>
<dbReference type="PANTHER" id="PTHR23050">
    <property type="entry name" value="CALCIUM BINDING PROTEIN"/>
    <property type="match status" value="1"/>
</dbReference>
<dbReference type="FunFam" id="1.10.238.10:FF:000178">
    <property type="entry name" value="Calmodulin-2 A"/>
    <property type="match status" value="1"/>
</dbReference>
<comment type="caution">
    <text evidence="7">The sequence shown here is derived from an EMBL/GenBank/DDBJ whole genome shotgun (WGS) entry which is preliminary data.</text>
</comment>
<keyword evidence="1" id="KW-0677">Repeat</keyword>
<dbReference type="Proteomes" id="UP000037460">
    <property type="component" value="Unassembled WGS sequence"/>
</dbReference>
<dbReference type="SUPFAM" id="SSF47473">
    <property type="entry name" value="EF-hand"/>
    <property type="match status" value="1"/>
</dbReference>
<dbReference type="EMBL" id="JWZX01002965">
    <property type="protein sequence ID" value="KOO25511.1"/>
    <property type="molecule type" value="Genomic_DNA"/>
</dbReference>
<name>A0A0M0JG00_9EUKA</name>
<feature type="domain" description="EF-hand" evidence="6">
    <location>
        <begin position="328"/>
        <end position="363"/>
    </location>
</feature>
<feature type="compositionally biased region" description="Low complexity" evidence="3">
    <location>
        <begin position="158"/>
        <end position="175"/>
    </location>
</feature>
<keyword evidence="4" id="KW-0472">Membrane</keyword>
<dbReference type="GO" id="GO:0005509">
    <property type="term" value="F:calcium ion binding"/>
    <property type="evidence" value="ECO:0007669"/>
    <property type="project" value="InterPro"/>
</dbReference>
<dbReference type="InterPro" id="IPR050145">
    <property type="entry name" value="Centrin_CML-like"/>
</dbReference>
<dbReference type="PROSITE" id="PS50222">
    <property type="entry name" value="EF_HAND_2"/>
    <property type="match status" value="3"/>
</dbReference>
<accession>A0A0M0JG00</accession>